<dbReference type="EMBL" id="LR798256">
    <property type="protein sequence ID" value="CAB5218032.1"/>
    <property type="molecule type" value="Genomic_DNA"/>
</dbReference>
<protein>
    <submittedName>
        <fullName evidence="1">Uncharacterized protein</fullName>
    </submittedName>
</protein>
<organism evidence="1">
    <name type="scientific">uncultured Caudovirales phage</name>
    <dbReference type="NCBI Taxonomy" id="2100421"/>
    <lineage>
        <taxon>Viruses</taxon>
        <taxon>Duplodnaviria</taxon>
        <taxon>Heunggongvirae</taxon>
        <taxon>Uroviricota</taxon>
        <taxon>Caudoviricetes</taxon>
        <taxon>Peduoviridae</taxon>
        <taxon>Maltschvirus</taxon>
        <taxon>Maltschvirus maltsch</taxon>
    </lineage>
</organism>
<gene>
    <name evidence="1" type="ORF">UFOVP207_56</name>
</gene>
<proteinExistence type="predicted"/>
<name>A0A6J7WMV6_9CAUD</name>
<sequence length="804" mass="91135">MKRVVDIYVESISGSGNYSKLELFNDEKIELTSSIQNIQDISKVYTDFTQSFTIPASTINNSILHHFYQSDIDIPKTNGAYQWNFNFRIRAKIEIDLVPFRTGTIMVEKSEIKNGMPDSYTITFYGDLVTLKDKFGESKLSDLDLSAYDISYTGPNVISKITTDADSDLMFPLISSKRQWSYNDSTSTDVNKSATAINYTELFPALKVRRILEAIATKFGLTFNSSFFTSTNDRWDKLYMLLKNEEEYSVKTSSQIADLTYPNGQVYVPGYSKSIGFSTTTWPQMNGFYFDTTSNTFTCQNVGVFGNGWLYPILQVSTTNCTDTTTTYYIDLYRNGILVKSLPRINNQSQVTLYSFVEADNGAVFQIKFKSVNPMSLTLNCNLNYSQYNNFNQSITYNTITTTAYTDIHSKIPVMTISDFFSGILKMFNSTCYATDKDVFTLEPLDTWYSSGSIYNITTYTDIDSISVERQNIYKKLSFKYEKSESFMNRQYYDNNQIDKEYSDTYLTLSNEGSELDIQLPFENLLMNSFDLAYFDVGYCLTKGPDYKPYIPKPVLLYKEGYRYGNVYLNNGSSATQYSQFNIFNSYINVNGTRYTLNFHSEIDTQSPNNSITDTLYKTYYAGYLDNLFNPKSRLLRVKAHFPLSLITKLKLNDRLVIRDKRYIINELKSDITSGEVSLGLINDFRPMINEVETVIIDSTGGTTTKWVGFNVNTVNSVDISTTYSGVTISDSNITAPSNVDITIPANSNTPTPIVGENGTDVLITADGWGIANEEGGQAVIPIDFTYNNNDGTSFVNTLNLYQE</sequence>
<evidence type="ECO:0000313" key="1">
    <source>
        <dbReference type="EMBL" id="CAB5218032.1"/>
    </source>
</evidence>
<accession>A0A6J7WMV6</accession>
<reference evidence="1" key="1">
    <citation type="submission" date="2020-05" db="EMBL/GenBank/DDBJ databases">
        <authorList>
            <person name="Chiriac C."/>
            <person name="Salcher M."/>
            <person name="Ghai R."/>
            <person name="Kavagutti S V."/>
        </authorList>
    </citation>
    <scope>NUCLEOTIDE SEQUENCE</scope>
</reference>